<dbReference type="GO" id="GO:0016618">
    <property type="term" value="F:hydroxypyruvate reductase [NAD(P)H] activity"/>
    <property type="evidence" value="ECO:0007669"/>
    <property type="project" value="TreeGrafter"/>
</dbReference>
<dbReference type="RefSeq" id="WP_011464436.1">
    <property type="nucleotide sequence ID" value="NC_007908.1"/>
</dbReference>
<dbReference type="Gene3D" id="3.40.50.720">
    <property type="entry name" value="NAD(P)-binding Rossmann-like Domain"/>
    <property type="match status" value="2"/>
</dbReference>
<dbReference type="KEGG" id="rfr:Rfer_2144"/>
<feature type="domain" description="D-isomer specific 2-hydroxyacid dehydrogenase NAD-binding" evidence="6">
    <location>
        <begin position="109"/>
        <end position="288"/>
    </location>
</feature>
<dbReference type="PROSITE" id="PS00065">
    <property type="entry name" value="D_2_HYDROXYACID_DH_1"/>
    <property type="match status" value="1"/>
</dbReference>
<feature type="domain" description="D-isomer specific 2-hydroxyacid dehydrogenase catalytic" evidence="5">
    <location>
        <begin position="5"/>
        <end position="320"/>
    </location>
</feature>
<dbReference type="InterPro" id="IPR006140">
    <property type="entry name" value="D-isomer_DH_NAD-bd"/>
</dbReference>
<evidence type="ECO:0000256" key="1">
    <source>
        <dbReference type="ARBA" id="ARBA00005854"/>
    </source>
</evidence>
<keyword evidence="2 4" id="KW-0560">Oxidoreductase</keyword>
<dbReference type="InterPro" id="IPR006139">
    <property type="entry name" value="D-isomer_2_OHA_DH_cat_dom"/>
</dbReference>
<evidence type="ECO:0000259" key="5">
    <source>
        <dbReference type="Pfam" id="PF00389"/>
    </source>
</evidence>
<evidence type="ECO:0000259" key="6">
    <source>
        <dbReference type="Pfam" id="PF02826"/>
    </source>
</evidence>
<dbReference type="eggNOG" id="COG1052">
    <property type="taxonomic scope" value="Bacteria"/>
</dbReference>
<keyword evidence="3" id="KW-0520">NAD</keyword>
<evidence type="ECO:0000256" key="2">
    <source>
        <dbReference type="ARBA" id="ARBA00023002"/>
    </source>
</evidence>
<dbReference type="Pfam" id="PF02826">
    <property type="entry name" value="2-Hacid_dh_C"/>
    <property type="match status" value="1"/>
</dbReference>
<dbReference type="PANTHER" id="PTHR10996:SF283">
    <property type="entry name" value="GLYOXYLATE_HYDROXYPYRUVATE REDUCTASE B"/>
    <property type="match status" value="1"/>
</dbReference>
<dbReference type="InterPro" id="IPR029752">
    <property type="entry name" value="D-isomer_DH_CS1"/>
</dbReference>
<dbReference type="CDD" id="cd05301">
    <property type="entry name" value="GDH"/>
    <property type="match status" value="1"/>
</dbReference>
<protein>
    <submittedName>
        <fullName evidence="7">D-isomer specific 2-hydroxyacid dehydrogenase, NAD-binding</fullName>
    </submittedName>
</protein>
<accession>Q21WI5</accession>
<dbReference type="AlphaFoldDB" id="Q21WI5"/>
<evidence type="ECO:0000313" key="8">
    <source>
        <dbReference type="Proteomes" id="UP000008332"/>
    </source>
</evidence>
<dbReference type="STRING" id="338969.Rfer_2144"/>
<dbReference type="InterPro" id="IPR050223">
    <property type="entry name" value="D-isomer_2-hydroxyacid_DH"/>
</dbReference>
<dbReference type="OrthoDB" id="9805416at2"/>
<evidence type="ECO:0000256" key="4">
    <source>
        <dbReference type="RuleBase" id="RU003719"/>
    </source>
</evidence>
<dbReference type="GO" id="GO:0030267">
    <property type="term" value="F:glyoxylate reductase (NADPH) activity"/>
    <property type="evidence" value="ECO:0007669"/>
    <property type="project" value="TreeGrafter"/>
</dbReference>
<dbReference type="FunFam" id="3.40.50.720:FF:000203">
    <property type="entry name" value="D-3-phosphoglycerate dehydrogenase (SerA)"/>
    <property type="match status" value="1"/>
</dbReference>
<dbReference type="HOGENOM" id="CLU_019796_1_2_4"/>
<dbReference type="GO" id="GO:0005829">
    <property type="term" value="C:cytosol"/>
    <property type="evidence" value="ECO:0007669"/>
    <property type="project" value="TreeGrafter"/>
</dbReference>
<organism evidence="7 8">
    <name type="scientific">Albidiferax ferrireducens (strain ATCC BAA-621 / DSM 15236 / T118)</name>
    <name type="common">Rhodoferax ferrireducens</name>
    <dbReference type="NCBI Taxonomy" id="338969"/>
    <lineage>
        <taxon>Bacteria</taxon>
        <taxon>Pseudomonadati</taxon>
        <taxon>Pseudomonadota</taxon>
        <taxon>Betaproteobacteria</taxon>
        <taxon>Burkholderiales</taxon>
        <taxon>Comamonadaceae</taxon>
        <taxon>Rhodoferax</taxon>
    </lineage>
</organism>
<dbReference type="SUPFAM" id="SSF52283">
    <property type="entry name" value="Formate/glycerate dehydrogenase catalytic domain-like"/>
    <property type="match status" value="1"/>
</dbReference>
<reference evidence="8" key="1">
    <citation type="submission" date="2006-02" db="EMBL/GenBank/DDBJ databases">
        <title>Complete sequence of chromosome of Rhodoferax ferrireducens DSM 15236.</title>
        <authorList>
            <person name="Copeland A."/>
            <person name="Lucas S."/>
            <person name="Lapidus A."/>
            <person name="Barry K."/>
            <person name="Detter J.C."/>
            <person name="Glavina del Rio T."/>
            <person name="Hammon N."/>
            <person name="Israni S."/>
            <person name="Pitluck S."/>
            <person name="Brettin T."/>
            <person name="Bruce D."/>
            <person name="Han C."/>
            <person name="Tapia R."/>
            <person name="Gilna P."/>
            <person name="Kiss H."/>
            <person name="Schmutz J."/>
            <person name="Larimer F."/>
            <person name="Land M."/>
            <person name="Kyrpides N."/>
            <person name="Ivanova N."/>
            <person name="Richardson P."/>
        </authorList>
    </citation>
    <scope>NUCLEOTIDE SEQUENCE [LARGE SCALE GENOMIC DNA]</scope>
    <source>
        <strain evidence="8">ATCC BAA-621 / DSM 15236 / T118</strain>
    </source>
</reference>
<evidence type="ECO:0000256" key="3">
    <source>
        <dbReference type="ARBA" id="ARBA00023027"/>
    </source>
</evidence>
<dbReference type="Pfam" id="PF00389">
    <property type="entry name" value="2-Hacid_dh"/>
    <property type="match status" value="1"/>
</dbReference>
<dbReference type="SUPFAM" id="SSF51735">
    <property type="entry name" value="NAD(P)-binding Rossmann-fold domains"/>
    <property type="match status" value="1"/>
</dbReference>
<comment type="similarity">
    <text evidence="1 4">Belongs to the D-isomer specific 2-hydroxyacid dehydrogenase family.</text>
</comment>
<dbReference type="GO" id="GO:0051287">
    <property type="term" value="F:NAD binding"/>
    <property type="evidence" value="ECO:0007669"/>
    <property type="project" value="InterPro"/>
</dbReference>
<keyword evidence="8" id="KW-1185">Reference proteome</keyword>
<dbReference type="EMBL" id="CP000267">
    <property type="protein sequence ID" value="ABD69868.1"/>
    <property type="molecule type" value="Genomic_DNA"/>
</dbReference>
<name>Q21WI5_ALBFT</name>
<dbReference type="PANTHER" id="PTHR10996">
    <property type="entry name" value="2-HYDROXYACID DEHYDROGENASE-RELATED"/>
    <property type="match status" value="1"/>
</dbReference>
<gene>
    <name evidence="7" type="ordered locus">Rfer_2144</name>
</gene>
<dbReference type="InterPro" id="IPR036291">
    <property type="entry name" value="NAD(P)-bd_dom_sf"/>
</dbReference>
<dbReference type="Proteomes" id="UP000008332">
    <property type="component" value="Chromosome"/>
</dbReference>
<proteinExistence type="inferred from homology"/>
<sequence length="327" mass="34849">MKPKILIARAIFPEVVAKLAQHFEVTSNQADELWTSAQLIERLKGKQGVFTTGGERIDAALLAACPELKICANMAVGYNNFDIAAMTAARVLGTNAPDVLTETTADFGFALLMATARRMAEAEHFLRAGQWTRWRYDMFAGADIHGSTLGILGMGRIGQGIAKRGAHGFGMQVIYHNRSRLDAATELECKAIYVSKQELLKTADHLVLVLPYSASSHHAIGAAELAQMKPTATLVNIARGGIVDDAALALALRNKTIAAAGLDVFEGEPAVHPDLLTVPNVVLTPHIASATMPTRLAMANLAADNLIGFLTQGKPVTPLNPAVLVTP</sequence>
<evidence type="ECO:0000313" key="7">
    <source>
        <dbReference type="EMBL" id="ABD69868.1"/>
    </source>
</evidence>